<feature type="transmembrane region" description="Helical" evidence="1">
    <location>
        <begin position="91"/>
        <end position="112"/>
    </location>
</feature>
<protein>
    <recommendedName>
        <fullName evidence="2">Anti sigma-E protein RseA N-terminal domain-containing protein</fullName>
    </recommendedName>
</protein>
<evidence type="ECO:0000313" key="3">
    <source>
        <dbReference type="EMBL" id="VAW37748.1"/>
    </source>
</evidence>
<keyword evidence="1" id="KW-1133">Transmembrane helix</keyword>
<accession>A0A3B0V2M9</accession>
<dbReference type="InterPro" id="IPR005572">
    <property type="entry name" value="Anti-sigma_E_RseA_N"/>
</dbReference>
<evidence type="ECO:0000259" key="2">
    <source>
        <dbReference type="Pfam" id="PF03872"/>
    </source>
</evidence>
<keyword evidence="1" id="KW-0812">Transmembrane</keyword>
<dbReference type="PANTHER" id="PTHR38104">
    <property type="match status" value="1"/>
</dbReference>
<dbReference type="EMBL" id="UOEW01000177">
    <property type="protein sequence ID" value="VAW37748.1"/>
    <property type="molecule type" value="Genomic_DNA"/>
</dbReference>
<sequence length="211" mass="23528">MSDKSNQKISNLMDGELEVNASKFLLKRMAADKSLSQTWSNYHLIKSCLQKETQEPLVIDIANRVSRQLTYEQKGYQQQTTTPKKVQVNRWLKPVMGVGIAASVAFMSIFMLQTQGIENSHESILNTAKVHINTTKSIIEPDISATMAASSKTLLPPPYLSRFPSTSSGYSGSYNQSFSHNLNTPYLILINQSVQTTNNQLSPLLIKNISD</sequence>
<evidence type="ECO:0000256" key="1">
    <source>
        <dbReference type="SAM" id="Phobius"/>
    </source>
</evidence>
<dbReference type="SUPFAM" id="SSF89069">
    <property type="entry name" value="N-terminal, cytoplasmic domain of anti-sigmaE factor RseA"/>
    <property type="match status" value="1"/>
</dbReference>
<dbReference type="Gene3D" id="1.10.10.880">
    <property type="entry name" value="Anti sigma-E protein RseA, N-terminal domain"/>
    <property type="match status" value="1"/>
</dbReference>
<gene>
    <name evidence="3" type="ORF">MNBD_GAMMA01-110</name>
</gene>
<proteinExistence type="predicted"/>
<name>A0A3B0V2M9_9ZZZZ</name>
<reference evidence="3" key="1">
    <citation type="submission" date="2018-06" db="EMBL/GenBank/DDBJ databases">
        <authorList>
            <person name="Zhirakovskaya E."/>
        </authorList>
    </citation>
    <scope>NUCLEOTIDE SEQUENCE</scope>
</reference>
<dbReference type="InterPro" id="IPR052383">
    <property type="entry name" value="Anti-sigma-E_RseA-like"/>
</dbReference>
<keyword evidence="1" id="KW-0472">Membrane</keyword>
<dbReference type="AlphaFoldDB" id="A0A3B0V2M9"/>
<organism evidence="3">
    <name type="scientific">hydrothermal vent metagenome</name>
    <dbReference type="NCBI Taxonomy" id="652676"/>
    <lineage>
        <taxon>unclassified sequences</taxon>
        <taxon>metagenomes</taxon>
        <taxon>ecological metagenomes</taxon>
    </lineage>
</organism>
<dbReference type="GO" id="GO:0016989">
    <property type="term" value="F:sigma factor antagonist activity"/>
    <property type="evidence" value="ECO:0007669"/>
    <property type="project" value="InterPro"/>
</dbReference>
<dbReference type="CDD" id="cd16328">
    <property type="entry name" value="RseA_N"/>
    <property type="match status" value="1"/>
</dbReference>
<feature type="domain" description="Anti sigma-E protein RseA N-terminal" evidence="2">
    <location>
        <begin position="6"/>
        <end position="86"/>
    </location>
</feature>
<dbReference type="PANTHER" id="PTHR38104:SF1">
    <property type="entry name" value="ANTI-SIGMA-E FACTOR RSEA"/>
    <property type="match status" value="1"/>
</dbReference>
<dbReference type="InterPro" id="IPR036147">
    <property type="entry name" value="Anti-sigma_E_RseA_N_sf"/>
</dbReference>
<dbReference type="Pfam" id="PF03872">
    <property type="entry name" value="RseA_N"/>
    <property type="match status" value="1"/>
</dbReference>